<dbReference type="KEGG" id="bcj:BCAS0712"/>
<dbReference type="GO" id="GO:0043565">
    <property type="term" value="F:sequence-specific DNA binding"/>
    <property type="evidence" value="ECO:0007669"/>
    <property type="project" value="InterPro"/>
</dbReference>
<evidence type="ECO:0000256" key="3">
    <source>
        <dbReference type="ARBA" id="ARBA00023163"/>
    </source>
</evidence>
<dbReference type="SUPFAM" id="SSF46785">
    <property type="entry name" value="Winged helix' DNA-binding domain"/>
    <property type="match status" value="1"/>
</dbReference>
<dbReference type="AlphaFoldDB" id="B4EPA3"/>
<dbReference type="InterPro" id="IPR036388">
    <property type="entry name" value="WH-like_DNA-bd_sf"/>
</dbReference>
<dbReference type="GeneID" id="300970907"/>
<dbReference type="InterPro" id="IPR036390">
    <property type="entry name" value="WH_DNA-bd_sf"/>
</dbReference>
<proteinExistence type="predicted"/>
<gene>
    <name evidence="5" type="ORF">BCAS0712</name>
</gene>
<keyword evidence="2" id="KW-0238">DNA-binding</keyword>
<dbReference type="Pfam" id="PF13412">
    <property type="entry name" value="HTH_24"/>
    <property type="match status" value="1"/>
</dbReference>
<dbReference type="InterPro" id="IPR019887">
    <property type="entry name" value="Tscrpt_reg_AsnC/Lrp_C"/>
</dbReference>
<dbReference type="BioCyc" id="BCEN216591:G1G1V-7737-MONOMER"/>
<dbReference type="Pfam" id="PF01037">
    <property type="entry name" value="AsnC_trans_reg"/>
    <property type="match status" value="1"/>
</dbReference>
<dbReference type="HOGENOM" id="CLU_091233_0_3_4"/>
<dbReference type="RefSeq" id="WP_006482427.1">
    <property type="nucleotide sequence ID" value="NC_011002.1"/>
</dbReference>
<keyword evidence="1" id="KW-0805">Transcription regulation</keyword>
<dbReference type="Gene3D" id="1.10.10.10">
    <property type="entry name" value="Winged helix-like DNA-binding domain superfamily/Winged helix DNA-binding domain"/>
    <property type="match status" value="1"/>
</dbReference>
<dbReference type="GO" id="GO:0043200">
    <property type="term" value="P:response to amino acid"/>
    <property type="evidence" value="ECO:0007669"/>
    <property type="project" value="TreeGrafter"/>
</dbReference>
<dbReference type="InterPro" id="IPR000485">
    <property type="entry name" value="AsnC-type_HTH_dom"/>
</dbReference>
<organism evidence="5 6">
    <name type="scientific">Burkholderia cenocepacia (strain ATCC BAA-245 / DSM 16553 / LMG 16656 / NCTC 13227 / J2315 / CF5610)</name>
    <name type="common">Burkholderia cepacia (strain J2315)</name>
    <dbReference type="NCBI Taxonomy" id="216591"/>
    <lineage>
        <taxon>Bacteria</taxon>
        <taxon>Pseudomonadati</taxon>
        <taxon>Pseudomonadota</taxon>
        <taxon>Betaproteobacteria</taxon>
        <taxon>Burkholderiales</taxon>
        <taxon>Burkholderiaceae</taxon>
        <taxon>Burkholderia</taxon>
        <taxon>Burkholderia cepacia complex</taxon>
    </lineage>
</organism>
<evidence type="ECO:0000313" key="5">
    <source>
        <dbReference type="EMBL" id="CAR57647.1"/>
    </source>
</evidence>
<sequence length="179" mass="20286">MAAEQKSGARRLDRIDIAILQQLQNDARITNAELARAVNLSSTPCFNRVRTLERLGLFRQQVTLLDAEALGLHLNVFIQVSLEKQVEDALNRFEDAIAQRPEVMECYLMTGDADYLLRVVMPDMQSLEHFIVHWLTKIPGVSNIRSSFALKQVRYKTALPLPASGMELLARPQAPIEWT</sequence>
<dbReference type="Gene3D" id="3.30.70.920">
    <property type="match status" value="1"/>
</dbReference>
<dbReference type="SMART" id="SM00344">
    <property type="entry name" value="HTH_ASNC"/>
    <property type="match status" value="1"/>
</dbReference>
<evidence type="ECO:0000259" key="4">
    <source>
        <dbReference type="PROSITE" id="PS50956"/>
    </source>
</evidence>
<keyword evidence="6" id="KW-1185">Reference proteome</keyword>
<evidence type="ECO:0000256" key="2">
    <source>
        <dbReference type="ARBA" id="ARBA00023125"/>
    </source>
</evidence>
<dbReference type="eggNOG" id="COG1522">
    <property type="taxonomic scope" value="Bacteria"/>
</dbReference>
<evidence type="ECO:0000256" key="1">
    <source>
        <dbReference type="ARBA" id="ARBA00023015"/>
    </source>
</evidence>
<dbReference type="Proteomes" id="UP000001035">
    <property type="component" value="Chromosome 3"/>
</dbReference>
<dbReference type="InterPro" id="IPR019885">
    <property type="entry name" value="Tscrpt_reg_HTH_AsnC-type_CS"/>
</dbReference>
<dbReference type="PROSITE" id="PS00519">
    <property type="entry name" value="HTH_ASNC_1"/>
    <property type="match status" value="1"/>
</dbReference>
<dbReference type="InterPro" id="IPR011008">
    <property type="entry name" value="Dimeric_a/b-barrel"/>
</dbReference>
<dbReference type="PROSITE" id="PS50956">
    <property type="entry name" value="HTH_ASNC_2"/>
    <property type="match status" value="1"/>
</dbReference>
<dbReference type="InterPro" id="IPR019888">
    <property type="entry name" value="Tscrpt_reg_AsnC-like"/>
</dbReference>
<dbReference type="SUPFAM" id="SSF54909">
    <property type="entry name" value="Dimeric alpha+beta barrel"/>
    <property type="match status" value="1"/>
</dbReference>
<accession>B4EPA3</accession>
<dbReference type="PRINTS" id="PR00033">
    <property type="entry name" value="HTHASNC"/>
</dbReference>
<keyword evidence="3" id="KW-0804">Transcription</keyword>
<feature type="domain" description="HTH asnC-type" evidence="4">
    <location>
        <begin position="12"/>
        <end position="73"/>
    </location>
</feature>
<protein>
    <submittedName>
        <fullName evidence="5">AnsC family regulatory protein</fullName>
    </submittedName>
</protein>
<reference evidence="5 6" key="1">
    <citation type="journal article" date="2009" name="J. Bacteriol.">
        <title>The genome of Burkholderia cenocepacia J2315, an epidemic pathogen of cystic fibrosis patients.</title>
        <authorList>
            <person name="Holden M.T."/>
            <person name="Seth-Smith H.M."/>
            <person name="Crossman L.C."/>
            <person name="Sebaihia M."/>
            <person name="Bentley S.D."/>
            <person name="Cerdeno-Tarraga A.M."/>
            <person name="Thomson N.R."/>
            <person name="Bason N."/>
            <person name="Quail M.A."/>
            <person name="Sharp S."/>
            <person name="Cherevach I."/>
            <person name="Churcher C."/>
            <person name="Goodhead I."/>
            <person name="Hauser H."/>
            <person name="Holroyd N."/>
            <person name="Mungall K."/>
            <person name="Scott P."/>
            <person name="Walker D."/>
            <person name="White B."/>
            <person name="Rose H."/>
            <person name="Iversen P."/>
            <person name="Mil-Homens D."/>
            <person name="Rocha E.P."/>
            <person name="Fialho A.M."/>
            <person name="Baldwin A."/>
            <person name="Dowson C."/>
            <person name="Barrell B.G."/>
            <person name="Govan J.R."/>
            <person name="Vandamme P."/>
            <person name="Hart C.A."/>
            <person name="Mahenthiralingam E."/>
            <person name="Parkhill J."/>
        </authorList>
    </citation>
    <scope>NUCLEOTIDE SEQUENCE [LARGE SCALE GENOMIC DNA]</scope>
    <source>
        <strain evidence="6">ATCC BAA-245 / DSM 16553 / LMG 16656 / NCTC 13227 / J2315 / CF5610</strain>
    </source>
</reference>
<dbReference type="PANTHER" id="PTHR30154:SF34">
    <property type="entry name" value="TRANSCRIPTIONAL REGULATOR AZLB"/>
    <property type="match status" value="1"/>
</dbReference>
<dbReference type="GO" id="GO:0005829">
    <property type="term" value="C:cytosol"/>
    <property type="evidence" value="ECO:0007669"/>
    <property type="project" value="TreeGrafter"/>
</dbReference>
<dbReference type="PANTHER" id="PTHR30154">
    <property type="entry name" value="LEUCINE-RESPONSIVE REGULATORY PROTEIN"/>
    <property type="match status" value="1"/>
</dbReference>
<name>B4EPA3_BURCJ</name>
<dbReference type="EMBL" id="AM747722">
    <property type="protein sequence ID" value="CAR57647.1"/>
    <property type="molecule type" value="Genomic_DNA"/>
</dbReference>
<evidence type="ECO:0000313" key="6">
    <source>
        <dbReference type="Proteomes" id="UP000001035"/>
    </source>
</evidence>